<proteinExistence type="predicted"/>
<evidence type="ECO:0000313" key="3">
    <source>
        <dbReference type="Proteomes" id="UP000267128"/>
    </source>
</evidence>
<feature type="region of interest" description="Disordered" evidence="1">
    <location>
        <begin position="43"/>
        <end position="73"/>
    </location>
</feature>
<dbReference type="RefSeq" id="WP_123226919.1">
    <property type="nucleotide sequence ID" value="NZ_RJSE01000005.1"/>
</dbReference>
<dbReference type="EMBL" id="RJSE01000005">
    <property type="protein sequence ID" value="RNL64343.1"/>
    <property type="molecule type" value="Genomic_DNA"/>
</dbReference>
<name>A0A3N0CN58_9ACTN</name>
<evidence type="ECO:0000313" key="2">
    <source>
        <dbReference type="EMBL" id="RNL64343.1"/>
    </source>
</evidence>
<sequence>MDEEFWYCLKHHEVEGNDGCKSSDRLGPYPTAEDAARALDKVAERNDEWDNDPVWNDPPKKGRKWGLGKSDEA</sequence>
<keyword evidence="3" id="KW-1185">Reference proteome</keyword>
<reference evidence="2 3" key="1">
    <citation type="submission" date="2018-11" db="EMBL/GenBank/DDBJ databases">
        <authorList>
            <person name="Li F."/>
        </authorList>
    </citation>
    <scope>NUCLEOTIDE SEQUENCE [LARGE SCALE GENOMIC DNA]</scope>
    <source>
        <strain evidence="2 3">Gsoil 097</strain>
    </source>
</reference>
<organism evidence="2 3">
    <name type="scientific">Nocardioides marmoriginsengisoli</name>
    <dbReference type="NCBI Taxonomy" id="661483"/>
    <lineage>
        <taxon>Bacteria</taxon>
        <taxon>Bacillati</taxon>
        <taxon>Actinomycetota</taxon>
        <taxon>Actinomycetes</taxon>
        <taxon>Propionibacteriales</taxon>
        <taxon>Nocardioidaceae</taxon>
        <taxon>Nocardioides</taxon>
    </lineage>
</organism>
<dbReference type="AlphaFoldDB" id="A0A3N0CN58"/>
<evidence type="ECO:0000256" key="1">
    <source>
        <dbReference type="SAM" id="MobiDB-lite"/>
    </source>
</evidence>
<comment type="caution">
    <text evidence="2">The sequence shown here is derived from an EMBL/GenBank/DDBJ whole genome shotgun (WGS) entry which is preliminary data.</text>
</comment>
<protein>
    <recommendedName>
        <fullName evidence="4">SPOR domain-containing protein</fullName>
    </recommendedName>
</protein>
<dbReference type="OrthoDB" id="3268477at2"/>
<gene>
    <name evidence="2" type="ORF">EFK50_07390</name>
</gene>
<accession>A0A3N0CN58</accession>
<dbReference type="Proteomes" id="UP000267128">
    <property type="component" value="Unassembled WGS sequence"/>
</dbReference>
<evidence type="ECO:0008006" key="4">
    <source>
        <dbReference type="Google" id="ProtNLM"/>
    </source>
</evidence>